<gene>
    <name evidence="2" type="ORF">JonanDRAFT_0979</name>
</gene>
<protein>
    <submittedName>
        <fullName evidence="2">Uroporphyrinogen-III decarboxylase</fullName>
    </submittedName>
</protein>
<dbReference type="Pfam" id="PF01208">
    <property type="entry name" value="URO-D"/>
    <property type="match status" value="1"/>
</dbReference>
<feature type="domain" description="Uroporphyrinogen decarboxylase (URO-D)" evidence="1">
    <location>
        <begin position="27"/>
        <end position="326"/>
    </location>
</feature>
<dbReference type="SUPFAM" id="SSF51726">
    <property type="entry name" value="UROD/MetE-like"/>
    <property type="match status" value="1"/>
</dbReference>
<dbReference type="PANTHER" id="PTHR47099">
    <property type="entry name" value="METHYLCOBAMIDE:COM METHYLTRANSFERASE MTBA"/>
    <property type="match status" value="1"/>
</dbReference>
<dbReference type="eggNOG" id="COG0407">
    <property type="taxonomic scope" value="Bacteria"/>
</dbReference>
<name>H0UKZ3_9BACT</name>
<dbReference type="GO" id="GO:0006779">
    <property type="term" value="P:porphyrin-containing compound biosynthetic process"/>
    <property type="evidence" value="ECO:0007669"/>
    <property type="project" value="InterPro"/>
</dbReference>
<dbReference type="OrthoDB" id="7375127at2"/>
<dbReference type="STRING" id="885272.JonanDRAFT_0979"/>
<proteinExistence type="predicted"/>
<evidence type="ECO:0000259" key="1">
    <source>
        <dbReference type="Pfam" id="PF01208"/>
    </source>
</evidence>
<organism evidence="2 3">
    <name type="scientific">Jonquetella anthropi DSM 22815</name>
    <dbReference type="NCBI Taxonomy" id="885272"/>
    <lineage>
        <taxon>Bacteria</taxon>
        <taxon>Thermotogati</taxon>
        <taxon>Synergistota</taxon>
        <taxon>Synergistia</taxon>
        <taxon>Synergistales</taxon>
        <taxon>Dethiosulfovibrionaceae</taxon>
        <taxon>Jonquetella</taxon>
    </lineage>
</organism>
<evidence type="ECO:0000313" key="3">
    <source>
        <dbReference type="Proteomes" id="UP000003806"/>
    </source>
</evidence>
<reference evidence="2 3" key="1">
    <citation type="submission" date="2011-11" db="EMBL/GenBank/DDBJ databases">
        <title>The Noncontiguous Finished genome of Jonquetella anthropi DSM 22815.</title>
        <authorList>
            <consortium name="US DOE Joint Genome Institute (JGI-PGF)"/>
            <person name="Lucas S."/>
            <person name="Copeland A."/>
            <person name="Lapidus A."/>
            <person name="Glavina del Rio T."/>
            <person name="Dalin E."/>
            <person name="Tice H."/>
            <person name="Bruce D."/>
            <person name="Goodwin L."/>
            <person name="Pitluck S."/>
            <person name="Peters L."/>
            <person name="Mikhailova N."/>
            <person name="Held B."/>
            <person name="Kyrpides N."/>
            <person name="Mavromatis K."/>
            <person name="Ivanova N."/>
            <person name="Markowitz V."/>
            <person name="Cheng J.-F."/>
            <person name="Hugenholtz P."/>
            <person name="Woyke T."/>
            <person name="Wu D."/>
            <person name="Gronow S."/>
            <person name="Wellnitz S."/>
            <person name="Brambilla E."/>
            <person name="Klenk H.-P."/>
            <person name="Eisen J.A."/>
        </authorList>
    </citation>
    <scope>NUCLEOTIDE SEQUENCE [LARGE SCALE GENOMIC DNA]</scope>
    <source>
        <strain evidence="2 3">DSM 22815</strain>
    </source>
</reference>
<dbReference type="Proteomes" id="UP000003806">
    <property type="component" value="Chromosome"/>
</dbReference>
<dbReference type="RefSeq" id="WP_008521418.1">
    <property type="nucleotide sequence ID" value="NZ_CM001376.1"/>
</dbReference>
<dbReference type="InterPro" id="IPR038071">
    <property type="entry name" value="UROD/MetE-like_sf"/>
</dbReference>
<dbReference type="HOGENOM" id="CLU_040933_1_0_0"/>
<dbReference type="InterPro" id="IPR052024">
    <property type="entry name" value="Methanogen_methyltrans"/>
</dbReference>
<dbReference type="GO" id="GO:0004853">
    <property type="term" value="F:uroporphyrinogen decarboxylase activity"/>
    <property type="evidence" value="ECO:0007669"/>
    <property type="project" value="InterPro"/>
</dbReference>
<dbReference type="InterPro" id="IPR000257">
    <property type="entry name" value="Uroporphyrinogen_deCOase"/>
</dbReference>
<dbReference type="AlphaFoldDB" id="H0UKZ3"/>
<accession>H0UKZ3</accession>
<sequence length="336" mass="38155">MSLTHKQRVERALAHQETDRIAYSMWMHFPNRDRHPRRLAELSLANQVKYDLDFIKFMPFGMYSTIDFGVDLDVFPGYTEAPVLHAPIIKDVKDWDKIHFVPGTAGEYAVVLEAQQLLFEMMDERIPFLQTVFSPMTTLAKMCSPKVLVEHLRQDPARIHRALEIVTATTLEFMKASVELGADGFFFASQLSGEDAMTSEEHTAFVKYYDKELLKATASQTWFNVLHLHGPKVRLKEVQDYPVQGLSWHDRDDGPSMDEVRSYSDKTFVGGLSWGSNWLGKTDEEVTAEVREVASRHDGKGIILGPGCVIAPQTPESRLQLVHSTVVECTRSCCRC</sequence>
<dbReference type="Gene3D" id="3.20.20.210">
    <property type="match status" value="1"/>
</dbReference>
<keyword evidence="3" id="KW-1185">Reference proteome</keyword>
<evidence type="ECO:0000313" key="2">
    <source>
        <dbReference type="EMBL" id="EHM13352.1"/>
    </source>
</evidence>
<dbReference type="EMBL" id="CM001376">
    <property type="protein sequence ID" value="EHM13352.1"/>
    <property type="molecule type" value="Genomic_DNA"/>
</dbReference>
<dbReference type="PANTHER" id="PTHR47099:SF1">
    <property type="entry name" value="METHYLCOBAMIDE:COM METHYLTRANSFERASE MTBA"/>
    <property type="match status" value="1"/>
</dbReference>